<evidence type="ECO:0000256" key="2">
    <source>
        <dbReference type="ARBA" id="ARBA00022553"/>
    </source>
</evidence>
<comment type="similarity">
    <text evidence="9">Belongs to the RSC1 family.</text>
</comment>
<dbReference type="SMART" id="SM00297">
    <property type="entry name" value="BROMO"/>
    <property type="match status" value="2"/>
</dbReference>
<evidence type="ECO:0000259" key="13">
    <source>
        <dbReference type="PROSITE" id="PS51038"/>
    </source>
</evidence>
<keyword evidence="3" id="KW-0677">Repeat</keyword>
<evidence type="ECO:0000256" key="11">
    <source>
        <dbReference type="SAM" id="MobiDB-lite"/>
    </source>
</evidence>
<dbReference type="InterPro" id="IPR043151">
    <property type="entry name" value="BAH_sf"/>
</dbReference>
<gene>
    <name evidence="14" type="ORF">KUCA_T00002076001</name>
</gene>
<accession>W6MV70</accession>
<dbReference type="SUPFAM" id="SSF47370">
    <property type="entry name" value="Bromodomain"/>
    <property type="match status" value="2"/>
</dbReference>
<dbReference type="InterPro" id="IPR001487">
    <property type="entry name" value="Bromodomain"/>
</dbReference>
<evidence type="ECO:0000256" key="3">
    <source>
        <dbReference type="ARBA" id="ARBA00022737"/>
    </source>
</evidence>
<dbReference type="InterPro" id="IPR037382">
    <property type="entry name" value="Rsc/polybromo"/>
</dbReference>
<evidence type="ECO:0000256" key="8">
    <source>
        <dbReference type="ARBA" id="ARBA00023242"/>
    </source>
</evidence>
<dbReference type="InterPro" id="IPR018359">
    <property type="entry name" value="Bromodomain_CS"/>
</dbReference>
<evidence type="ECO:0000256" key="6">
    <source>
        <dbReference type="ARBA" id="ARBA00023117"/>
    </source>
</evidence>
<dbReference type="Pfam" id="PF00439">
    <property type="entry name" value="Bromodomain"/>
    <property type="match status" value="2"/>
</dbReference>
<keyword evidence="7" id="KW-0804">Transcription</keyword>
<feature type="compositionally biased region" description="Low complexity" evidence="11">
    <location>
        <begin position="147"/>
        <end position="158"/>
    </location>
</feature>
<dbReference type="PROSITE" id="PS51038">
    <property type="entry name" value="BAH"/>
    <property type="match status" value="1"/>
</dbReference>
<dbReference type="FunFam" id="2.30.30.490:FF:000016">
    <property type="entry name" value="RSC complex member"/>
    <property type="match status" value="1"/>
</dbReference>
<dbReference type="PRINTS" id="PR00503">
    <property type="entry name" value="BROMODOMAIN"/>
</dbReference>
<dbReference type="GO" id="GO:0003682">
    <property type="term" value="F:chromatin binding"/>
    <property type="evidence" value="ECO:0007669"/>
    <property type="project" value="InterPro"/>
</dbReference>
<dbReference type="InterPro" id="IPR001025">
    <property type="entry name" value="BAH_dom"/>
</dbReference>
<dbReference type="CDD" id="cd04717">
    <property type="entry name" value="BAH_polybromo"/>
    <property type="match status" value="1"/>
</dbReference>
<evidence type="ECO:0000259" key="12">
    <source>
        <dbReference type="PROSITE" id="PS50014"/>
    </source>
</evidence>
<name>W6MV70_9ASCO</name>
<dbReference type="GeneID" id="34519501"/>
<dbReference type="Gene3D" id="1.20.920.10">
    <property type="entry name" value="Bromodomain-like"/>
    <property type="match status" value="2"/>
</dbReference>
<dbReference type="STRING" id="1382522.W6MV70"/>
<dbReference type="Pfam" id="PF01426">
    <property type="entry name" value="BAH"/>
    <property type="match status" value="1"/>
</dbReference>
<reference evidence="14" key="1">
    <citation type="submission" date="2013-12" db="EMBL/GenBank/DDBJ databases">
        <authorList>
            <person name="Genoscope - CEA"/>
        </authorList>
    </citation>
    <scope>NUCLEOTIDE SEQUENCE</scope>
    <source>
        <strain evidence="14">CBS 1993</strain>
    </source>
</reference>
<evidence type="ECO:0000313" key="15">
    <source>
        <dbReference type="Proteomes" id="UP000019384"/>
    </source>
</evidence>
<evidence type="ECO:0000256" key="7">
    <source>
        <dbReference type="ARBA" id="ARBA00023163"/>
    </source>
</evidence>
<feature type="domain" description="BAH" evidence="13">
    <location>
        <begin position="349"/>
        <end position="469"/>
    </location>
</feature>
<feature type="domain" description="Bromo" evidence="12">
    <location>
        <begin position="44"/>
        <end position="99"/>
    </location>
</feature>
<dbReference type="GO" id="GO:0016586">
    <property type="term" value="C:RSC-type complex"/>
    <property type="evidence" value="ECO:0007669"/>
    <property type="project" value="InterPro"/>
</dbReference>
<dbReference type="PANTHER" id="PTHR16062">
    <property type="entry name" value="SWI/SNF-RELATED"/>
    <property type="match status" value="1"/>
</dbReference>
<feature type="region of interest" description="Disordered" evidence="11">
    <location>
        <begin position="557"/>
        <end position="588"/>
    </location>
</feature>
<keyword evidence="6 10" id="KW-0103">Bromodomain</keyword>
<dbReference type="Proteomes" id="UP000019384">
    <property type="component" value="Unassembled WGS sequence"/>
</dbReference>
<dbReference type="AlphaFoldDB" id="W6MV70"/>
<evidence type="ECO:0000256" key="4">
    <source>
        <dbReference type="ARBA" id="ARBA00022853"/>
    </source>
</evidence>
<comment type="subcellular location">
    <subcellularLocation>
        <location evidence="1">Nucleus</location>
    </subcellularLocation>
</comment>
<dbReference type="SMART" id="SM00439">
    <property type="entry name" value="BAH"/>
    <property type="match status" value="1"/>
</dbReference>
<keyword evidence="2" id="KW-0597">Phosphoprotein</keyword>
<keyword evidence="8" id="KW-0539">Nucleus</keyword>
<dbReference type="Gene3D" id="2.30.30.490">
    <property type="match status" value="1"/>
</dbReference>
<dbReference type="EMBL" id="HG793126">
    <property type="protein sequence ID" value="CDK26105.1"/>
    <property type="molecule type" value="Genomic_DNA"/>
</dbReference>
<dbReference type="PROSITE" id="PS00633">
    <property type="entry name" value="BROMODOMAIN_1"/>
    <property type="match status" value="1"/>
</dbReference>
<keyword evidence="5" id="KW-0805">Transcription regulation</keyword>
<dbReference type="InterPro" id="IPR036427">
    <property type="entry name" value="Bromodomain-like_sf"/>
</dbReference>
<protein>
    <recommendedName>
        <fullName evidence="16">BAH domain-containing protein</fullName>
    </recommendedName>
</protein>
<evidence type="ECO:0008006" key="16">
    <source>
        <dbReference type="Google" id="ProtNLM"/>
    </source>
</evidence>
<reference evidence="14" key="2">
    <citation type="submission" date="2014-02" db="EMBL/GenBank/DDBJ databases">
        <title>Complete DNA sequence of /Kuraishia capsulata/ illustrates novel genomic features among budding yeasts (/Saccharomycotina/).</title>
        <authorList>
            <person name="Morales L."/>
            <person name="Noel B."/>
            <person name="Porcel B."/>
            <person name="Marcet-Houben M."/>
            <person name="Hullo M-F."/>
            <person name="Sacerdot C."/>
            <person name="Tekaia F."/>
            <person name="Leh-Louis V."/>
            <person name="Despons L."/>
            <person name="Khanna V."/>
            <person name="Aury J-M."/>
            <person name="Barbe V."/>
            <person name="Couloux A."/>
            <person name="Labadie K."/>
            <person name="Pelletier E."/>
            <person name="Souciet J-L."/>
            <person name="Boekhout T."/>
            <person name="Gabaldon T."/>
            <person name="Wincker P."/>
            <person name="Dujon B."/>
        </authorList>
    </citation>
    <scope>NUCLEOTIDE SEQUENCE</scope>
    <source>
        <strain evidence="14">CBS 1993</strain>
    </source>
</reference>
<sequence length="749" mass="85677">MSGSNRARNEQLSKRLFPYFNKIYDLKDANQVPVADVFQILPPRSLSEYYKVIRRPMSLQKVKISLNQQRYSSAEQFVYDLAQVSWNARFFNMKGSPIYEHAVLLENYVRNVMVPNIRNDNRVFGFEKVGYPDLGALPEEDTEAITSVVDSPSGPSGSKRGMTPFDEGDDDDEDEDDQLIIPRASTPQAAGERERRDHWENWIKRGRPPIIDKPHEQRIKTIMKGLKKLKSLNGDHFLYLRYDRLPNPSVEPDFYRVVKNPLSFNEVKAKIKQRLYETVEAFLADVSHVIGTYKQYYSEDPTISKELQLLQEGTSQLVSEEMAKPDSAYLHDSGNVLRVPLDAVKVQGRNYVVGDWVLLRNPNDDTKPIIGQIFRIWSTPQDGNNRWVNVCWYYRPEQTVHRVDRLFYENEVFKSAQYRDHLVEDIVGPCYVAYFSKYQRGDPAFRIDGPFFICEYRYNDMDRNFNKIKTWKGCIPDVVRNKEENYTPIAGPRNLQRVESPLRHMLLPNARETDPVPEPTVANLNAPPLIGGVYLRPAYKDDEPGVYLHTVNPAMKPHARHSASPAPGLINPPPASTPQPISQYNPVAASPSPYNYGVSTSTQYTPSRLINSPYNQVNYPVNNYLSSSSSSLTISSDVERELVTFAKSGLTRMDTANHIRKLKSIDPNIEVDFSLAEKHAPLIWLRGPPTVVANRLVVESNEQLNRVKRRKLLPSEDDVEVESYDAIGGGFGGERLGHSMEYLKWKLKL</sequence>
<dbReference type="PROSITE" id="PS50014">
    <property type="entry name" value="BROMODOMAIN_2"/>
    <property type="match status" value="2"/>
</dbReference>
<dbReference type="RefSeq" id="XP_022458113.1">
    <property type="nucleotide sequence ID" value="XM_022604320.1"/>
</dbReference>
<proteinExistence type="inferred from homology"/>
<evidence type="ECO:0000313" key="14">
    <source>
        <dbReference type="EMBL" id="CDK26105.1"/>
    </source>
</evidence>
<keyword evidence="15" id="KW-1185">Reference proteome</keyword>
<organism evidence="14 15">
    <name type="scientific">Kuraishia capsulata CBS 1993</name>
    <dbReference type="NCBI Taxonomy" id="1382522"/>
    <lineage>
        <taxon>Eukaryota</taxon>
        <taxon>Fungi</taxon>
        <taxon>Dikarya</taxon>
        <taxon>Ascomycota</taxon>
        <taxon>Saccharomycotina</taxon>
        <taxon>Pichiomycetes</taxon>
        <taxon>Pichiales</taxon>
        <taxon>Pichiaceae</taxon>
        <taxon>Kuraishia</taxon>
    </lineage>
</organism>
<dbReference type="GO" id="GO:0006338">
    <property type="term" value="P:chromatin remodeling"/>
    <property type="evidence" value="ECO:0007669"/>
    <property type="project" value="InterPro"/>
</dbReference>
<feature type="region of interest" description="Disordered" evidence="11">
    <location>
        <begin position="147"/>
        <end position="175"/>
    </location>
</feature>
<dbReference type="OrthoDB" id="1742084at2759"/>
<evidence type="ECO:0000256" key="9">
    <source>
        <dbReference type="ARBA" id="ARBA00061403"/>
    </source>
</evidence>
<feature type="domain" description="Bromo" evidence="12">
    <location>
        <begin position="252"/>
        <end position="304"/>
    </location>
</feature>
<feature type="compositionally biased region" description="Acidic residues" evidence="11">
    <location>
        <begin position="166"/>
        <end position="175"/>
    </location>
</feature>
<dbReference type="GO" id="GO:0006368">
    <property type="term" value="P:transcription elongation by RNA polymerase II"/>
    <property type="evidence" value="ECO:0007669"/>
    <property type="project" value="TreeGrafter"/>
</dbReference>
<evidence type="ECO:0000256" key="1">
    <source>
        <dbReference type="ARBA" id="ARBA00004123"/>
    </source>
</evidence>
<dbReference type="PANTHER" id="PTHR16062:SF21">
    <property type="entry name" value="CHROMATIN STRUCTURE-REMODELING COMPLEX SUBUNIT RSC1-RELATED"/>
    <property type="match status" value="1"/>
</dbReference>
<keyword evidence="4" id="KW-0156">Chromatin regulator</keyword>
<evidence type="ECO:0000256" key="10">
    <source>
        <dbReference type="PROSITE-ProRule" id="PRU00035"/>
    </source>
</evidence>
<dbReference type="HOGENOM" id="CLU_007728_2_0_1"/>
<evidence type="ECO:0000256" key="5">
    <source>
        <dbReference type="ARBA" id="ARBA00023015"/>
    </source>
</evidence>